<evidence type="ECO:0000256" key="1">
    <source>
        <dbReference type="SAM" id="MobiDB-lite"/>
    </source>
</evidence>
<feature type="region of interest" description="Disordered" evidence="1">
    <location>
        <begin position="228"/>
        <end position="253"/>
    </location>
</feature>
<gene>
    <name evidence="2" type="ORF">CANTEDRAFT_115902</name>
</gene>
<feature type="compositionally biased region" description="Low complexity" evidence="1">
    <location>
        <begin position="97"/>
        <end position="110"/>
    </location>
</feature>
<sequence length="325" mass="36605">MTNSTIVKPPANGKKLWRVKKIGTSSSQHESNTVQCLQNSLKITAAGNQYNVKKPQLKRPKNKPGMPKDFVFVDLSPVKDSESEESDNASSLPSSPTLSDNSDSNESLLTNDTSISDLSMELLDESFKIDNLDHSQMFMPDAETSFDYGLGLMDFDERLLFSQGAYQTPIHKHSHSISLPVQAAIQTPRQVSQSKFETPVNQILKTPEILHHRSKSVDNIKKKPLQFKTYSPKSKGSKSEKVKKPQLKHRHTISEPITKHGLDDFMSLNNQIRVSLGNDELSRTSTIESDEEFLQQPLKSEFLYGIDQFLSQKQEEFDFSAFVSI</sequence>
<protein>
    <submittedName>
        <fullName evidence="2">Uncharacterized protein</fullName>
    </submittedName>
</protein>
<keyword evidence="3" id="KW-1185">Reference proteome</keyword>
<dbReference type="EMBL" id="GL996527">
    <property type="protein sequence ID" value="EGV62436.1"/>
    <property type="molecule type" value="Genomic_DNA"/>
</dbReference>
<accession>G3B915</accession>
<feature type="region of interest" description="Disordered" evidence="1">
    <location>
        <begin position="79"/>
        <end position="110"/>
    </location>
</feature>
<name>G3B915_CANTC</name>
<proteinExistence type="predicted"/>
<dbReference type="OrthoDB" id="4025787at2759"/>
<organism evidence="3">
    <name type="scientific">Candida tenuis (strain ATCC 10573 / BCRC 21748 / CBS 615 / JCM 9827 / NBRC 10315 / NRRL Y-1498 / VKM Y-70)</name>
    <name type="common">Yeast</name>
    <name type="synonym">Yamadazyma tenuis</name>
    <dbReference type="NCBI Taxonomy" id="590646"/>
    <lineage>
        <taxon>Eukaryota</taxon>
        <taxon>Fungi</taxon>
        <taxon>Dikarya</taxon>
        <taxon>Ascomycota</taxon>
        <taxon>Saccharomycotina</taxon>
        <taxon>Pichiomycetes</taxon>
        <taxon>Debaryomycetaceae</taxon>
        <taxon>Yamadazyma</taxon>
    </lineage>
</organism>
<feature type="region of interest" description="Disordered" evidence="1">
    <location>
        <begin position="1"/>
        <end position="33"/>
    </location>
</feature>
<dbReference type="AlphaFoldDB" id="G3B915"/>
<evidence type="ECO:0000313" key="3">
    <source>
        <dbReference type="Proteomes" id="UP000000707"/>
    </source>
</evidence>
<evidence type="ECO:0000313" key="2">
    <source>
        <dbReference type="EMBL" id="EGV62435.1"/>
    </source>
</evidence>
<feature type="compositionally biased region" description="Polar residues" evidence="1">
    <location>
        <begin position="23"/>
        <end position="33"/>
    </location>
</feature>
<dbReference type="eggNOG" id="ENOG502T4B8">
    <property type="taxonomic scope" value="Eukaryota"/>
</dbReference>
<dbReference type="HOGENOM" id="CLU_855294_0_0_1"/>
<dbReference type="EMBL" id="GL996527">
    <property type="protein sequence ID" value="EGV62435.1"/>
    <property type="molecule type" value="Genomic_DNA"/>
</dbReference>
<reference evidence="2 3" key="1">
    <citation type="journal article" date="2011" name="Proc. Natl. Acad. Sci. U.S.A.">
        <title>Comparative genomics of xylose-fermenting fungi for enhanced biofuel production.</title>
        <authorList>
            <person name="Wohlbach D.J."/>
            <person name="Kuo A."/>
            <person name="Sato T.K."/>
            <person name="Potts K.M."/>
            <person name="Salamov A.A."/>
            <person name="LaButti K.M."/>
            <person name="Sun H."/>
            <person name="Clum A."/>
            <person name="Pangilinan J.L."/>
            <person name="Lindquist E.A."/>
            <person name="Lucas S."/>
            <person name="Lapidus A."/>
            <person name="Jin M."/>
            <person name="Gunawan C."/>
            <person name="Balan V."/>
            <person name="Dale B.E."/>
            <person name="Jeffries T.W."/>
            <person name="Zinkel R."/>
            <person name="Barry K.W."/>
            <person name="Grigoriev I.V."/>
            <person name="Gasch A.P."/>
        </authorList>
    </citation>
    <scope>NUCLEOTIDE SEQUENCE [LARGE SCALE GENOMIC DNA]</scope>
    <source>
        <strain evidence="2">ATCC 10573</strain>
        <strain evidence="3">ATCC 10573 / BCRC 21748 / CBS 615 / JCM 9827 / NBRC 10315 / NRRL Y-1498 / VKM Y-70</strain>
    </source>
</reference>
<dbReference type="Proteomes" id="UP000000707">
    <property type="component" value="Unassembled WGS sequence"/>
</dbReference>